<dbReference type="SUPFAM" id="SSF48425">
    <property type="entry name" value="Sec7 domain"/>
    <property type="match status" value="1"/>
</dbReference>
<dbReference type="GO" id="GO:0005085">
    <property type="term" value="F:guanyl-nucleotide exchange factor activity"/>
    <property type="evidence" value="ECO:0007669"/>
    <property type="project" value="InterPro"/>
</dbReference>
<feature type="compositionally biased region" description="Acidic residues" evidence="1">
    <location>
        <begin position="1017"/>
        <end position="1026"/>
    </location>
</feature>
<dbReference type="Gene3D" id="1.10.1000.11">
    <property type="entry name" value="Arf Nucleotide-binding Site Opener,domain 2"/>
    <property type="match status" value="1"/>
</dbReference>
<dbReference type="SMART" id="SM00222">
    <property type="entry name" value="Sec7"/>
    <property type="match status" value="1"/>
</dbReference>
<proteinExistence type="predicted"/>
<name>A0A9W7C1E6_9STRA</name>
<dbReference type="InterPro" id="IPR035999">
    <property type="entry name" value="Sec7_dom_sf"/>
</dbReference>
<evidence type="ECO:0000313" key="4">
    <source>
        <dbReference type="Proteomes" id="UP001165085"/>
    </source>
</evidence>
<dbReference type="EMBL" id="BRXY01000573">
    <property type="protein sequence ID" value="GMI00920.1"/>
    <property type="molecule type" value="Genomic_DNA"/>
</dbReference>
<comment type="caution">
    <text evidence="3">The sequence shown here is derived from an EMBL/GenBank/DDBJ whole genome shotgun (WGS) entry which is preliminary data.</text>
</comment>
<feature type="region of interest" description="Disordered" evidence="1">
    <location>
        <begin position="995"/>
        <end position="1026"/>
    </location>
</feature>
<dbReference type="CDD" id="cd00171">
    <property type="entry name" value="Sec7"/>
    <property type="match status" value="1"/>
</dbReference>
<dbReference type="OrthoDB" id="430364at2759"/>
<dbReference type="InterPro" id="IPR023394">
    <property type="entry name" value="Sec7_C_sf"/>
</dbReference>
<dbReference type="InterPro" id="IPR000904">
    <property type="entry name" value="Sec7_dom"/>
</dbReference>
<dbReference type="Pfam" id="PF01369">
    <property type="entry name" value="Sec7"/>
    <property type="match status" value="1"/>
</dbReference>
<feature type="region of interest" description="Disordered" evidence="1">
    <location>
        <begin position="1048"/>
        <end position="1074"/>
    </location>
</feature>
<organism evidence="3 4">
    <name type="scientific">Triparma strigata</name>
    <dbReference type="NCBI Taxonomy" id="1606541"/>
    <lineage>
        <taxon>Eukaryota</taxon>
        <taxon>Sar</taxon>
        <taxon>Stramenopiles</taxon>
        <taxon>Ochrophyta</taxon>
        <taxon>Bolidophyceae</taxon>
        <taxon>Parmales</taxon>
        <taxon>Triparmaceae</taxon>
        <taxon>Triparma</taxon>
    </lineage>
</organism>
<dbReference type="GO" id="GO:0032012">
    <property type="term" value="P:regulation of ARF protein signal transduction"/>
    <property type="evidence" value="ECO:0007669"/>
    <property type="project" value="InterPro"/>
</dbReference>
<accession>A0A9W7C1E6</accession>
<evidence type="ECO:0000313" key="3">
    <source>
        <dbReference type="EMBL" id="GMI00920.1"/>
    </source>
</evidence>
<feature type="compositionally biased region" description="Acidic residues" evidence="1">
    <location>
        <begin position="1328"/>
        <end position="1342"/>
    </location>
</feature>
<protein>
    <recommendedName>
        <fullName evidence="2">SEC7 domain-containing protein</fullName>
    </recommendedName>
</protein>
<dbReference type="PROSITE" id="PS50190">
    <property type="entry name" value="SEC7"/>
    <property type="match status" value="1"/>
</dbReference>
<feature type="region of interest" description="Disordered" evidence="1">
    <location>
        <begin position="1328"/>
        <end position="1348"/>
    </location>
</feature>
<keyword evidence="4" id="KW-1185">Reference proteome</keyword>
<dbReference type="Proteomes" id="UP001165085">
    <property type="component" value="Unassembled WGS sequence"/>
</dbReference>
<evidence type="ECO:0000256" key="1">
    <source>
        <dbReference type="SAM" id="MobiDB-lite"/>
    </source>
</evidence>
<dbReference type="PANTHER" id="PTHR10663">
    <property type="entry name" value="GUANYL-NUCLEOTIDE EXCHANGE FACTOR"/>
    <property type="match status" value="1"/>
</dbReference>
<dbReference type="GO" id="GO:0012505">
    <property type="term" value="C:endomembrane system"/>
    <property type="evidence" value="ECO:0007669"/>
    <property type="project" value="UniProtKB-ARBA"/>
</dbReference>
<dbReference type="GO" id="GO:0016192">
    <property type="term" value="P:vesicle-mediated transport"/>
    <property type="evidence" value="ECO:0007669"/>
    <property type="project" value="UniProtKB-ARBA"/>
</dbReference>
<sequence length="1634" mass="179885">MATAPDPRYLLSLTSETSLLLASLASGPPHLSVGPLSSLLLTLKSRLADLSSSDSYNSHDSPNGSSALSKLMDEFLEPFLQVVVDETAQGPQTLQALESLTNLITQFPPLQSSSVQKILTQALQCKYEQTDERTDETIEMALSSLFLSLVKATSLLPSPQTSLAFKSIYMTHQPTIHSPALCYHTQTVCLKFLPHVFTNLHIDENVDTALTLMKFLTSQLLHTFGNSSQPSWRDFCLRLLKACVTSGCEGGLQKKLYEVDCLLRHVREHVTYVILSISNQLVIDVESNSDSTNGSGDSGGDYHYLLNKLPLSTLTLTCNLIKSIFMYPPLTRLMKLQIHSVFNSIFIRVPLTLLDSTKIINTSHANVILSSLIDILSVKPNNNNNNNNNNTWLTNLYGNYDCDIYCNDVTTSLVKSLSMCCAHDPNNGEIGVNVNNGSGENNNTRSTMLDRNLRLKCNTLLHICIRTFIDDESSGEGRDQAKDSESSLELVKNIKVKRIMTTAANMFNSKPINGLEFLQQNSLLPQPITSESVAEFLRDGLSCGLDKVVIGSFLGEAGKSEQQIRQRRKEGKKELHLVETEVFHQKLLRDYVKCFHFEGEKILGNLRGFLSCFRLPGEAQQIDRIIQAFAEECGPACHEFLNEDVFSENTKKAVDTVYLLSFSIIMLNTDLHNPNIRPDRKMTLKAFMKNNRDYGKEIMDKPLPGWLLTQIYEEIQSEEIITKSDGPKGDMTPDRWKDCLRQAEYQGEGALIFTSGVFDKGIDRRVLACIWRPVLSVACANLLSMDSTPMERKYGADLCLTLGKACCANSMTAVLDSIVAIMVSYTGLGAGGDEGEKIVKTTWFEENGDRWKLPVVWRRGTVEEAWGERSDSLELFRTQSGIDFANNRSRQTCCVAVFTIVAELSECLTNPATWSFVLTLVLALRELNLIESKSLLETDSDLLTEKARANLSEMLLLESIEFERRAGLTIRNSGGVAKEEVGLLGKIGGFLFGGGGEEEEEVGSGADGRGEGIEGKEGEEEEEERDVDITLDDVRNIDEIDYVWDCAAESEEEEEGGEGGREEEEGGEGGREEEEEILVVEDSTLLEVDGTPMRMITSGGKGYRQESKRARLRKFLRDQCKFEDLARSTKYFPDASLLAFIEGLRGVIGGGGGLEGEGGGEGEEWVTGGSKQTAAEIRRICVAEIFEGDEVTLSMSMGNKVWAEVLLCEVGLRNKDRIEKTWGALSSHYSEVIGKATNFTYAVEKAAASLIRLISRMDGEGAWERLDFGLKLLTVGCDERIADALVGHVVEGLWRVVNDIVMVGSGVDGEENWNCLFDALEYCLDTDPGEGEEEEDSEEEGDGGGGVDEKKFEVLVKCFKILHLLLHSSELKMSYAMKRPICALIEVAAGVDGKWGGEDSSLEEWNYRSKIAVAGLDLLMLLHSKCGGEGEGGGWREVLEALAEFAMGASTTFIRQHALQLLTRWVIEGGEGVGKGGVMSVIGEIAVPVGHERITSILGLEFDSLIECQDDVQAELMMSVSLVFKGLLHHLQVLLQEEGFAELLEGAFKVAEILLVEEEEREGEEIYLSSPREFCIEAVKNVALVIATLGGGGEVVDKYIGLSMLRMGLKAGLKAEDGEGEGEGEGGGEKTLES</sequence>
<gene>
    <name evidence="3" type="ORF">TrST_g1758</name>
</gene>
<dbReference type="Gene3D" id="1.10.220.20">
    <property type="match status" value="1"/>
</dbReference>
<dbReference type="PANTHER" id="PTHR10663:SF388">
    <property type="entry name" value="GOLGI-SPECIFIC BREFELDIN A-RESISTANCE GUANINE NUCLEOTIDE EXCHANGE FACTOR 1"/>
    <property type="match status" value="1"/>
</dbReference>
<reference evidence="4" key="1">
    <citation type="journal article" date="2023" name="Commun. Biol.">
        <title>Genome analysis of Parmales, the sister group of diatoms, reveals the evolutionary specialization of diatoms from phago-mixotrophs to photoautotrophs.</title>
        <authorList>
            <person name="Ban H."/>
            <person name="Sato S."/>
            <person name="Yoshikawa S."/>
            <person name="Yamada K."/>
            <person name="Nakamura Y."/>
            <person name="Ichinomiya M."/>
            <person name="Sato N."/>
            <person name="Blanc-Mathieu R."/>
            <person name="Endo H."/>
            <person name="Kuwata A."/>
            <person name="Ogata H."/>
        </authorList>
    </citation>
    <scope>NUCLEOTIDE SEQUENCE [LARGE SCALE GENOMIC DNA]</scope>
    <source>
        <strain evidence="4">NIES 3701</strain>
    </source>
</reference>
<evidence type="ECO:0000259" key="2">
    <source>
        <dbReference type="PROSITE" id="PS50190"/>
    </source>
</evidence>
<feature type="domain" description="SEC7" evidence="2">
    <location>
        <begin position="489"/>
        <end position="718"/>
    </location>
</feature>
<dbReference type="GO" id="GO:0005737">
    <property type="term" value="C:cytoplasm"/>
    <property type="evidence" value="ECO:0007669"/>
    <property type="project" value="UniProtKB-ARBA"/>
</dbReference>